<feature type="domain" description="DnaB/C C-terminal" evidence="3">
    <location>
        <begin position="167"/>
        <end position="228"/>
    </location>
</feature>
<gene>
    <name evidence="5" type="ORF">PRVXT_001670</name>
</gene>
<dbReference type="InterPro" id="IPR058660">
    <property type="entry name" value="WHD_DnaB"/>
</dbReference>
<feature type="region of interest" description="Disordered" evidence="2">
    <location>
        <begin position="329"/>
        <end position="365"/>
    </location>
</feature>
<evidence type="ECO:0000256" key="2">
    <source>
        <dbReference type="SAM" id="MobiDB-lite"/>
    </source>
</evidence>
<dbReference type="Pfam" id="PF07261">
    <property type="entry name" value="DnaB_2"/>
    <property type="match status" value="2"/>
</dbReference>
<reference evidence="5" key="1">
    <citation type="journal article" date="2013" name="Extremophiles">
        <title>Proteinivorax tanatarense gen. nov., sp. nov., an anaerobic, haloalkaliphilic, proteolytic bacterium isolated from a decaying algal bloom, and proposal of Proteinivoraceae fam. nov.</title>
        <authorList>
            <person name="Kevbrin V."/>
            <person name="Boltyanskaya Y."/>
            <person name="Zhilina T."/>
            <person name="Kolganova T."/>
            <person name="Lavrentjeva E."/>
            <person name="Kuznetsov B."/>
        </authorList>
    </citation>
    <scope>NUCLEOTIDE SEQUENCE</scope>
    <source>
        <strain evidence="5">Z-910T</strain>
    </source>
</reference>
<dbReference type="RefSeq" id="WP_350342437.1">
    <property type="nucleotide sequence ID" value="NZ_CP158367.1"/>
</dbReference>
<dbReference type="Gene3D" id="1.10.10.630">
    <property type="entry name" value="DnaD domain-like"/>
    <property type="match status" value="1"/>
</dbReference>
<dbReference type="AlphaFoldDB" id="A0AAU7VIM8"/>
<evidence type="ECO:0000256" key="1">
    <source>
        <dbReference type="ARBA" id="ARBA00093462"/>
    </source>
</evidence>
<accession>A0AAU7VIM8</accession>
<evidence type="ECO:0000259" key="4">
    <source>
        <dbReference type="Pfam" id="PF25888"/>
    </source>
</evidence>
<comment type="similarity">
    <text evidence="1">Belongs to the DnaB/DnaD family.</text>
</comment>
<dbReference type="Pfam" id="PF25888">
    <property type="entry name" value="WHD_DnaB"/>
    <property type="match status" value="1"/>
</dbReference>
<dbReference type="InterPro" id="IPR006343">
    <property type="entry name" value="DnaB/C_C"/>
</dbReference>
<dbReference type="InterPro" id="IPR034829">
    <property type="entry name" value="DnaD-like_sf"/>
</dbReference>
<reference evidence="5" key="2">
    <citation type="submission" date="2024-06" db="EMBL/GenBank/DDBJ databases">
        <authorList>
            <person name="Petrova K.O."/>
            <person name="Toshchakov S.V."/>
            <person name="Boltjanskaja Y.V."/>
            <person name="Kevbrin V."/>
        </authorList>
    </citation>
    <scope>NUCLEOTIDE SEQUENCE</scope>
    <source>
        <strain evidence="5">Z-910T</strain>
    </source>
</reference>
<sequence length="365" mass="43145">MFIIEGNVKKDTIVKHQLLELYAPLIGFEAISLWIYLKHCIDNKKSISIKDLYLQLQMRESTGKTSLNLLKKYKLLDKEENKLVLKEPMATDQFIKFVKDNEQIEIETKKRFFTLLDDYFEEIPKNEIDKNEQTLPQHTNHLTVAQKEDELVARFMSECNFIGTKELRQKFDYWFEQIQDVELMEELIRRTKKKIQFSGIRGCPSNYTDKIVKDWQLKGIKTFKDLYAKDEAFKRNWQIYRMVEKELNKDYDSLTPEERTMVNSWISPENGEGLKEDIIKEGIKQVIRKGLFKGKGSPTVAYMNRWMNNLLKAKVTSKKDVEQNLFYSDKKSDSPKIGKEYSQRHSKSELEQAIEKKKVSYKGGK</sequence>
<feature type="compositionally biased region" description="Basic and acidic residues" evidence="2">
    <location>
        <begin position="329"/>
        <end position="358"/>
    </location>
</feature>
<evidence type="ECO:0000313" key="5">
    <source>
        <dbReference type="EMBL" id="XBX73675.1"/>
    </source>
</evidence>
<evidence type="ECO:0000259" key="3">
    <source>
        <dbReference type="Pfam" id="PF07261"/>
    </source>
</evidence>
<dbReference type="EMBL" id="CP158367">
    <property type="protein sequence ID" value="XBX73675.1"/>
    <property type="molecule type" value="Genomic_DNA"/>
</dbReference>
<name>A0AAU7VIM8_9FIRM</name>
<protein>
    <submittedName>
        <fullName evidence="5">DnaD domain protein</fullName>
    </submittedName>
</protein>
<feature type="domain" description="Replicative helicase loading/DNA remodeling protein DnaB N-terminal winged helix" evidence="4">
    <location>
        <begin position="16"/>
        <end position="96"/>
    </location>
</feature>
<proteinExistence type="inferred from homology"/>
<organism evidence="5">
    <name type="scientific">Proteinivorax tanatarense</name>
    <dbReference type="NCBI Taxonomy" id="1260629"/>
    <lineage>
        <taxon>Bacteria</taxon>
        <taxon>Bacillati</taxon>
        <taxon>Bacillota</taxon>
        <taxon>Clostridia</taxon>
        <taxon>Eubacteriales</taxon>
        <taxon>Proteinivoracaceae</taxon>
        <taxon>Proteinivorax</taxon>
    </lineage>
</organism>
<feature type="domain" description="DnaB/C C-terminal" evidence="3">
    <location>
        <begin position="253"/>
        <end position="324"/>
    </location>
</feature>